<evidence type="ECO:0000313" key="1">
    <source>
        <dbReference type="EMBL" id="TFK59618.1"/>
    </source>
</evidence>
<accession>A0ACD3A187</accession>
<evidence type="ECO:0000313" key="2">
    <source>
        <dbReference type="Proteomes" id="UP000308600"/>
    </source>
</evidence>
<dbReference type="EMBL" id="ML208930">
    <property type="protein sequence ID" value="TFK59618.1"/>
    <property type="molecule type" value="Genomic_DNA"/>
</dbReference>
<dbReference type="Proteomes" id="UP000308600">
    <property type="component" value="Unassembled WGS sequence"/>
</dbReference>
<gene>
    <name evidence="1" type="ORF">BDN72DRAFT_590640</name>
</gene>
<name>A0ACD3A187_9AGAR</name>
<reference evidence="1 2" key="1">
    <citation type="journal article" date="2019" name="Nat. Ecol. Evol.">
        <title>Megaphylogeny resolves global patterns of mushroom evolution.</title>
        <authorList>
            <person name="Varga T."/>
            <person name="Krizsan K."/>
            <person name="Foldi C."/>
            <person name="Dima B."/>
            <person name="Sanchez-Garcia M."/>
            <person name="Sanchez-Ramirez S."/>
            <person name="Szollosi G.J."/>
            <person name="Szarkandi J.G."/>
            <person name="Papp V."/>
            <person name="Albert L."/>
            <person name="Andreopoulos W."/>
            <person name="Angelini C."/>
            <person name="Antonin V."/>
            <person name="Barry K.W."/>
            <person name="Bougher N.L."/>
            <person name="Buchanan P."/>
            <person name="Buyck B."/>
            <person name="Bense V."/>
            <person name="Catcheside P."/>
            <person name="Chovatia M."/>
            <person name="Cooper J."/>
            <person name="Damon W."/>
            <person name="Desjardin D."/>
            <person name="Finy P."/>
            <person name="Geml J."/>
            <person name="Haridas S."/>
            <person name="Hughes K."/>
            <person name="Justo A."/>
            <person name="Karasinski D."/>
            <person name="Kautmanova I."/>
            <person name="Kiss B."/>
            <person name="Kocsube S."/>
            <person name="Kotiranta H."/>
            <person name="LaButti K.M."/>
            <person name="Lechner B.E."/>
            <person name="Liimatainen K."/>
            <person name="Lipzen A."/>
            <person name="Lukacs Z."/>
            <person name="Mihaltcheva S."/>
            <person name="Morgado L.N."/>
            <person name="Niskanen T."/>
            <person name="Noordeloos M.E."/>
            <person name="Ohm R.A."/>
            <person name="Ortiz-Santana B."/>
            <person name="Ovrebo C."/>
            <person name="Racz N."/>
            <person name="Riley R."/>
            <person name="Savchenko A."/>
            <person name="Shiryaev A."/>
            <person name="Soop K."/>
            <person name="Spirin V."/>
            <person name="Szebenyi C."/>
            <person name="Tomsovsky M."/>
            <person name="Tulloss R.E."/>
            <person name="Uehling J."/>
            <person name="Grigoriev I.V."/>
            <person name="Vagvolgyi C."/>
            <person name="Papp T."/>
            <person name="Martin F.M."/>
            <person name="Miettinen O."/>
            <person name="Hibbett D.S."/>
            <person name="Nagy L.G."/>
        </authorList>
    </citation>
    <scope>NUCLEOTIDE SEQUENCE [LARGE SCALE GENOMIC DNA]</scope>
    <source>
        <strain evidence="1 2">NL-1719</strain>
    </source>
</reference>
<keyword evidence="2" id="KW-1185">Reference proteome</keyword>
<proteinExistence type="predicted"/>
<organism evidence="1 2">
    <name type="scientific">Pluteus cervinus</name>
    <dbReference type="NCBI Taxonomy" id="181527"/>
    <lineage>
        <taxon>Eukaryota</taxon>
        <taxon>Fungi</taxon>
        <taxon>Dikarya</taxon>
        <taxon>Basidiomycota</taxon>
        <taxon>Agaricomycotina</taxon>
        <taxon>Agaricomycetes</taxon>
        <taxon>Agaricomycetidae</taxon>
        <taxon>Agaricales</taxon>
        <taxon>Pluteineae</taxon>
        <taxon>Pluteaceae</taxon>
        <taxon>Pluteus</taxon>
    </lineage>
</organism>
<sequence>MTQSRTQACCTTAPYICAILLLFTNVQLPPSYPPILNTIIPLMDPPSTDGLHQNAVLDFVEKAYNRLPSSSSCLAAFFAALQTVHKLFLSTCLFGLPTTYFYSYQILPLTTSPGAAAPIASASAPWSQMLEKHKHKWQMLNIISLVLLPLNVTILQIESIASWEVTRTTTVLSLWFSCAGLLCGCINLLCLPRMQDLHQRLCINEERTSLKFWNLWIVMALPAALTIWSAISLVVTIILYSFVRSENDNGTARRSVVSIVLALIGFVMLPYVPVLRAAVGNRALQNSGNPAQPSSNTDNN</sequence>
<protein>
    <submittedName>
        <fullName evidence="1">Uncharacterized protein</fullName>
    </submittedName>
</protein>